<dbReference type="InterPro" id="IPR038056">
    <property type="entry name" value="YjbR-like_sf"/>
</dbReference>
<proteinExistence type="predicted"/>
<reference evidence="2" key="1">
    <citation type="submission" date="2015-03" db="EMBL/GenBank/DDBJ databases">
        <authorList>
            <consortium name="Pathogen Informatics"/>
        </authorList>
    </citation>
    <scope>NUCLEOTIDE SEQUENCE [LARGE SCALE GENOMIC DNA]</scope>
    <source>
        <strain evidence="2">NCTC11134</strain>
        <plasmid evidence="2">2</plasmid>
    </source>
</reference>
<dbReference type="AlphaFoldDB" id="A0A0H5NXL7"/>
<dbReference type="Pfam" id="PF04237">
    <property type="entry name" value="YjbR"/>
    <property type="match status" value="1"/>
</dbReference>
<protein>
    <submittedName>
        <fullName evidence="1">Uncharacterized protein conserved in bacteria</fullName>
    </submittedName>
</protein>
<geneLocation type="plasmid" evidence="1">
    <name>2</name>
</geneLocation>
<dbReference type="Proteomes" id="UP000057820">
    <property type="component" value="Plasmid 2"/>
</dbReference>
<dbReference type="RefSeq" id="WP_228831659.1">
    <property type="nucleotide sequence ID" value="NZ_JACETW010000006.1"/>
</dbReference>
<accession>A0A0H5NXL7</accession>
<evidence type="ECO:0000313" key="2">
    <source>
        <dbReference type="Proteomes" id="UP000057820"/>
    </source>
</evidence>
<dbReference type="SUPFAM" id="SSF142906">
    <property type="entry name" value="YjbR-like"/>
    <property type="match status" value="1"/>
</dbReference>
<dbReference type="Gene3D" id="3.90.1150.30">
    <property type="match status" value="1"/>
</dbReference>
<organism evidence="1 2">
    <name type="scientific">Nocardia farcinica</name>
    <dbReference type="NCBI Taxonomy" id="37329"/>
    <lineage>
        <taxon>Bacteria</taxon>
        <taxon>Bacillati</taxon>
        <taxon>Actinomycetota</taxon>
        <taxon>Actinomycetes</taxon>
        <taxon>Mycobacteriales</taxon>
        <taxon>Nocardiaceae</taxon>
        <taxon>Nocardia</taxon>
    </lineage>
</organism>
<keyword evidence="1" id="KW-0614">Plasmid</keyword>
<dbReference type="KEGG" id="nfr:ERS450000_03867"/>
<dbReference type="EMBL" id="LN868939">
    <property type="protein sequence ID" value="CRY80455.1"/>
    <property type="molecule type" value="Genomic_DNA"/>
</dbReference>
<gene>
    <name evidence="1" type="ORF">ERS450000_03867</name>
</gene>
<name>A0A0H5NXL7_NOCFR</name>
<evidence type="ECO:0000313" key="1">
    <source>
        <dbReference type="EMBL" id="CRY80455.1"/>
    </source>
</evidence>
<dbReference type="InterPro" id="IPR058532">
    <property type="entry name" value="YjbR/MT2646/Rv2570-like"/>
</dbReference>
<sequence>MLEVALCGELTVQVDHRQPGAAGVGDRRPGHVTVPAGKITPMSTTGDDVRAYALSLPETTEEFAWQMPIFRVARSLFLTLPDDETSMAVRCPVIDRDELVAAEPAKFWIAPHEANNAWVRVRLAALDDHDELRAIVLDSWKLAAPKRLLDGA</sequence>